<organism evidence="1 2">
    <name type="scientific">Panagrolaimus sp. ES5</name>
    <dbReference type="NCBI Taxonomy" id="591445"/>
    <lineage>
        <taxon>Eukaryota</taxon>
        <taxon>Metazoa</taxon>
        <taxon>Ecdysozoa</taxon>
        <taxon>Nematoda</taxon>
        <taxon>Chromadorea</taxon>
        <taxon>Rhabditida</taxon>
        <taxon>Tylenchina</taxon>
        <taxon>Panagrolaimomorpha</taxon>
        <taxon>Panagrolaimoidea</taxon>
        <taxon>Panagrolaimidae</taxon>
        <taxon>Panagrolaimus</taxon>
    </lineage>
</organism>
<sequence length="646" mass="74741">MDRATLASMIAVLGIFILGFLYTNLTEESEIHKYWQPLISGENDTLNSTELNGGKSSSSRNTSILLDYCDFTDLDPWDPTIAAFIWQQEDPALKCKPKVEQITHLINGQLLLSPQPSSVTCLWRCLYPKDDFSINFDNWNQLVNGSKPFCDIVEIECKTSKSSRPFYKFLHAQTFRLDATLSSREDPSKYDVHIILFDSVSESQFIRSMPKTRHVLREYYESISFRHLNKIGLNSRPNGFGLLLGKSIYSIPKSPISRGHSADYFGESFNSSCKRYLDNDQFIGYRFQDDDYVTMMSEDWALGVFNWPDCLGFKDKPVDHYMRPFQLRVEAKNRLYKSPRMSPIVYGESCRETFYYQIEYLKDFLKTYPDKPKFSLTWMSYLAHDDQNALSHADDYFYHFFNNSRTDLDNSFLFVMGDHGNRFGKVRQTNVGEIEDNNPFLFLSVPKDLRRNDTLINNLRENSKELITHYDLYATMVELTNPSNPRTPEPLIKGSSLLHPLPQPRTCDRLRIPFEYCICKASKTRLPKNNEIALPAARLMVAQMNVDLLKYPETSICSSLILNEKATIFVDQFEERNHVKIYKVTITTLPGNGKFWGILSQDINDSGTETLKILSDRFPRLDAYGPQAHCVERAFYVAYCYCKDLL</sequence>
<dbReference type="Proteomes" id="UP000887579">
    <property type="component" value="Unplaced"/>
</dbReference>
<proteinExistence type="predicted"/>
<reference evidence="2" key="1">
    <citation type="submission" date="2022-11" db="UniProtKB">
        <authorList>
            <consortium name="WormBaseParasite"/>
        </authorList>
    </citation>
    <scope>IDENTIFICATION</scope>
</reference>
<dbReference type="WBParaSite" id="ES5_v2.g11359.t1">
    <property type="protein sequence ID" value="ES5_v2.g11359.t1"/>
    <property type="gene ID" value="ES5_v2.g11359"/>
</dbReference>
<accession>A0AC34F3B6</accession>
<evidence type="ECO:0000313" key="2">
    <source>
        <dbReference type="WBParaSite" id="ES5_v2.g11359.t1"/>
    </source>
</evidence>
<protein>
    <submittedName>
        <fullName evidence="2">Uncharacterized protein</fullName>
    </submittedName>
</protein>
<evidence type="ECO:0000313" key="1">
    <source>
        <dbReference type="Proteomes" id="UP000887579"/>
    </source>
</evidence>
<name>A0AC34F3B6_9BILA</name>